<organism evidence="2 3">
    <name type="scientific">Oxynema aestuarii AP17</name>
    <dbReference type="NCBI Taxonomy" id="2064643"/>
    <lineage>
        <taxon>Bacteria</taxon>
        <taxon>Bacillati</taxon>
        <taxon>Cyanobacteriota</taxon>
        <taxon>Cyanophyceae</taxon>
        <taxon>Oscillatoriophycideae</taxon>
        <taxon>Oscillatoriales</taxon>
        <taxon>Oscillatoriaceae</taxon>
        <taxon>Oxynema</taxon>
        <taxon>Oxynema aestuarii</taxon>
    </lineage>
</organism>
<dbReference type="NCBIfam" id="TIGR01451">
    <property type="entry name" value="B_ant_repeat"/>
    <property type="match status" value="1"/>
</dbReference>
<dbReference type="SUPFAM" id="SSF117074">
    <property type="entry name" value="Hypothetical protein PA1324"/>
    <property type="match status" value="1"/>
</dbReference>
<gene>
    <name evidence="2" type="ORF">HCG48_07740</name>
</gene>
<accession>A0A6H1U453</accession>
<dbReference type="EMBL" id="CP051167">
    <property type="protein sequence ID" value="QIZ73652.1"/>
    <property type="molecule type" value="Genomic_DNA"/>
</dbReference>
<dbReference type="Gene3D" id="2.60.40.740">
    <property type="match status" value="1"/>
</dbReference>
<protein>
    <submittedName>
        <fullName evidence="2">DUF11 domain-containing protein</fullName>
    </submittedName>
</protein>
<dbReference type="Gene3D" id="2.60.40.10">
    <property type="entry name" value="Immunoglobulins"/>
    <property type="match status" value="1"/>
</dbReference>
<reference evidence="2 3" key="1">
    <citation type="submission" date="2020-04" db="EMBL/GenBank/DDBJ databases">
        <authorList>
            <person name="Basu S."/>
            <person name="Maruthanayagam V."/>
            <person name="Chakraborty S."/>
            <person name="Pramanik A."/>
            <person name="Mukherjee J."/>
            <person name="Brink B."/>
        </authorList>
    </citation>
    <scope>NUCLEOTIDE SEQUENCE [LARGE SCALE GENOMIC DNA]</scope>
    <source>
        <strain evidence="2 3">AP17</strain>
    </source>
</reference>
<keyword evidence="3" id="KW-1185">Reference proteome</keyword>
<dbReference type="Pfam" id="PF01345">
    <property type="entry name" value="DUF11"/>
    <property type="match status" value="1"/>
</dbReference>
<sequence>MLPPGGEVTVTVEIIAPEVPDGGGGVTVVIPDEDDEPIGQQTVIIPPATTPTRQPNVGRITGCAGEILPDYTGFKVGLFEPDPTDPTGGIREVVALTPTEFPDLPDNNVGRGFEPNVDNANPFFLTNGEGGTYNFSLDASRGQLDPGRQYIFVVSPPAGSDLSERRIRLEIGETNNGVVSFTATSLDGRPINAADGGTKATGTFTLSADGTPIGLNFGSFDLTAAVCEAQEIQIVKTSDRAAAEPGDTVIYRLAVRNLSSSPLNGLFVTDLLPFGLQFHDDSPKAEIAGTELDVVSSNDGRQIRFDLPEATIPAGEVLNLAYAARVTPDALRGNGRNSAFANGQRTDTGLNVKDGPAIHQLQLDPGILSDCGTLIGRVFVDKNFNGLQEKNEPGIPNAVVFMDDGNRIITDANGLFSVANVVSGYRTAVLDLSSVPGYTLAPNLYFSEGNSQSRLVRLEPGGMARVNFAVTPTFQEEGNLP</sequence>
<dbReference type="KEGG" id="oxy:HCG48_07740"/>
<feature type="domain" description="DUF11" evidence="1">
    <location>
        <begin position="232"/>
        <end position="338"/>
    </location>
</feature>
<name>A0A6H1U453_9CYAN</name>
<dbReference type="AlphaFoldDB" id="A0A6H1U453"/>
<evidence type="ECO:0000313" key="2">
    <source>
        <dbReference type="EMBL" id="QIZ73652.1"/>
    </source>
</evidence>
<dbReference type="InterPro" id="IPR047589">
    <property type="entry name" value="DUF11_rpt"/>
</dbReference>
<dbReference type="Proteomes" id="UP000500857">
    <property type="component" value="Chromosome"/>
</dbReference>
<proteinExistence type="predicted"/>
<dbReference type="InterPro" id="IPR001434">
    <property type="entry name" value="OmcB-like_DUF11"/>
</dbReference>
<dbReference type="InterPro" id="IPR013783">
    <property type="entry name" value="Ig-like_fold"/>
</dbReference>
<evidence type="ECO:0000313" key="3">
    <source>
        <dbReference type="Proteomes" id="UP000500857"/>
    </source>
</evidence>
<evidence type="ECO:0000259" key="1">
    <source>
        <dbReference type="Pfam" id="PF01345"/>
    </source>
</evidence>